<keyword evidence="2 7" id="KW-0436">Ligase</keyword>
<evidence type="ECO:0000313" key="7">
    <source>
        <dbReference type="EMBL" id="TVO74129.1"/>
    </source>
</evidence>
<dbReference type="InterPro" id="IPR000873">
    <property type="entry name" value="AMP-dep_synth/lig_dom"/>
</dbReference>
<feature type="domain" description="Acetyl-coenzyme A synthetase N-terminal" evidence="6">
    <location>
        <begin position="38"/>
        <end position="93"/>
    </location>
</feature>
<organism evidence="7 8">
    <name type="scientific">Denitromonas halophila</name>
    <dbReference type="NCBI Taxonomy" id="1629404"/>
    <lineage>
        <taxon>Bacteria</taxon>
        <taxon>Pseudomonadati</taxon>
        <taxon>Pseudomonadota</taxon>
        <taxon>Betaproteobacteria</taxon>
        <taxon>Rhodocyclales</taxon>
        <taxon>Zoogloeaceae</taxon>
        <taxon>Denitromonas</taxon>
    </lineage>
</organism>
<dbReference type="Gene3D" id="3.30.300.30">
    <property type="match status" value="1"/>
</dbReference>
<dbReference type="PANTHER" id="PTHR42921">
    <property type="entry name" value="ACETOACETYL-COA SYNTHETASE"/>
    <property type="match status" value="1"/>
</dbReference>
<dbReference type="NCBIfam" id="TIGR01217">
    <property type="entry name" value="ac_ac_CoA_syn"/>
    <property type="match status" value="1"/>
</dbReference>
<dbReference type="PANTHER" id="PTHR42921:SF1">
    <property type="entry name" value="ACETOACETYL-COA SYNTHETASE"/>
    <property type="match status" value="1"/>
</dbReference>
<dbReference type="Proteomes" id="UP000318349">
    <property type="component" value="Unassembled WGS sequence"/>
</dbReference>
<feature type="domain" description="AMP-dependent synthetase/ligase" evidence="5">
    <location>
        <begin position="99"/>
        <end position="467"/>
    </location>
</feature>
<dbReference type="CDD" id="cd05943">
    <property type="entry name" value="AACS"/>
    <property type="match status" value="1"/>
</dbReference>
<evidence type="ECO:0000259" key="6">
    <source>
        <dbReference type="Pfam" id="PF16177"/>
    </source>
</evidence>
<dbReference type="GO" id="GO:0006629">
    <property type="term" value="P:lipid metabolic process"/>
    <property type="evidence" value="ECO:0007669"/>
    <property type="project" value="InterPro"/>
</dbReference>
<dbReference type="SUPFAM" id="SSF56801">
    <property type="entry name" value="Acetyl-CoA synthetase-like"/>
    <property type="match status" value="1"/>
</dbReference>
<dbReference type="InterPro" id="IPR005914">
    <property type="entry name" value="Acac_CoA_synth"/>
</dbReference>
<proteinExistence type="inferred from homology"/>
<evidence type="ECO:0000259" key="5">
    <source>
        <dbReference type="Pfam" id="PF00501"/>
    </source>
</evidence>
<dbReference type="Pfam" id="PF16177">
    <property type="entry name" value="ACAS_N"/>
    <property type="match status" value="1"/>
</dbReference>
<evidence type="ECO:0000256" key="2">
    <source>
        <dbReference type="ARBA" id="ARBA00022598"/>
    </source>
</evidence>
<accession>A0A557S9M6</accession>
<evidence type="ECO:0000256" key="1">
    <source>
        <dbReference type="ARBA" id="ARBA00006432"/>
    </source>
</evidence>
<reference evidence="7 8" key="1">
    <citation type="submission" date="2019-07" db="EMBL/GenBank/DDBJ databases">
        <title>The pathways for chlorine oxyanion respiration interact through the shared metabolite chlorate.</title>
        <authorList>
            <person name="Barnum T.P."/>
            <person name="Cheng Y."/>
            <person name="Hill K.A."/>
            <person name="Lucas L.N."/>
            <person name="Carlson H.K."/>
            <person name="Coates J.D."/>
        </authorList>
    </citation>
    <scope>NUCLEOTIDE SEQUENCE [LARGE SCALE GENOMIC DNA]</scope>
    <source>
        <strain evidence="7 8">SFB-1</strain>
    </source>
</reference>
<comment type="caution">
    <text evidence="7">The sequence shown here is derived from an EMBL/GenBank/DDBJ whole genome shotgun (WGS) entry which is preliminary data.</text>
</comment>
<dbReference type="GO" id="GO:0030729">
    <property type="term" value="F:acetoacetate-CoA ligase activity"/>
    <property type="evidence" value="ECO:0007669"/>
    <property type="project" value="UniProtKB-EC"/>
</dbReference>
<sequence>MQASTAVWQPTTETIRKAQVTAFTNWLARERGLHFTDYDALWQWSVTEIDAFWRAVWDYFDIRALGEPDCALADARMPGAKWFPGVHLNYVEQVFRHATAAHPAIVFRNESGENRELSWAELQRQVAALAATLRGFGVRPGDRVCAFMPNLPETVVAFLAVASLGAVWSVCSPDMGKVAVVDRFSQIQPKVMIAVDGYRYGGKTHDRRPLISELLDALPSVDKLILLPTIDPTAAGAGFERGIDWADATAGDAPLQVAHVPFDHPLWVVYSSGTTGLPKPIVHGQGGVIIEHLKALNFHLDLDAGDRFHWFSATGWMMWNFQVGGLLLGCTICLFDGNPGYPDLNALWRFVGEAQVDFFGAGAAFFASCQKADIAPTQAANLERLRGLGSTGSPLSPETFRWLQDHVRDDLWINPICGGTDLVSAFIGGIPTLPVYSGEMQCRCLGARVEAFDDNAQPVIDAVGELVCTAPMPSMPLYFWNDTGNQRYHDSYFDSWPGVWRHGDWVQITPRGGAIIYGRSDATINRHGIRMGTSELYRAVEDLPEIMDSLVVDLEYLGKDSYLPLFLVLREGHSLTPALVTQIRERIKVALSARHVPNDIFQVPAIPRTLSGKKMELPMKKLLLGQPLEKIANPDTMANPDSLPWFQQFAAAYLAKQAPRAGRQAEDPAP</sequence>
<gene>
    <name evidence="7" type="ORF">FHP89_16030</name>
</gene>
<dbReference type="EMBL" id="VMNI01000016">
    <property type="protein sequence ID" value="TVO74129.1"/>
    <property type="molecule type" value="Genomic_DNA"/>
</dbReference>
<protein>
    <submittedName>
        <fullName evidence="7">Acetoacetate--CoA ligase</fullName>
        <ecNumber evidence="7">6.2.1.16</ecNumber>
    </submittedName>
</protein>
<dbReference type="GO" id="GO:0005524">
    <property type="term" value="F:ATP binding"/>
    <property type="evidence" value="ECO:0007669"/>
    <property type="project" value="UniProtKB-KW"/>
</dbReference>
<dbReference type="InterPro" id="IPR032387">
    <property type="entry name" value="ACAS_N"/>
</dbReference>
<dbReference type="InterPro" id="IPR045851">
    <property type="entry name" value="AMP-bd_C_sf"/>
</dbReference>
<comment type="similarity">
    <text evidence="1">Belongs to the ATP-dependent AMP-binding enzyme family.</text>
</comment>
<dbReference type="InterPro" id="IPR042099">
    <property type="entry name" value="ANL_N_sf"/>
</dbReference>
<name>A0A557S9M6_9RHOO</name>
<dbReference type="NCBIfam" id="NF002937">
    <property type="entry name" value="PRK03584.1"/>
    <property type="match status" value="1"/>
</dbReference>
<dbReference type="EC" id="6.2.1.16" evidence="7"/>
<dbReference type="InterPro" id="IPR020845">
    <property type="entry name" value="AMP-binding_CS"/>
</dbReference>
<keyword evidence="3" id="KW-0547">Nucleotide-binding</keyword>
<dbReference type="Pfam" id="PF00501">
    <property type="entry name" value="AMP-binding"/>
    <property type="match status" value="1"/>
</dbReference>
<evidence type="ECO:0000256" key="4">
    <source>
        <dbReference type="ARBA" id="ARBA00022840"/>
    </source>
</evidence>
<evidence type="ECO:0000256" key="3">
    <source>
        <dbReference type="ARBA" id="ARBA00022741"/>
    </source>
</evidence>
<evidence type="ECO:0000313" key="8">
    <source>
        <dbReference type="Proteomes" id="UP000318349"/>
    </source>
</evidence>
<dbReference type="AlphaFoldDB" id="A0A557S9M6"/>
<keyword evidence="4" id="KW-0067">ATP-binding</keyword>
<dbReference type="Gene3D" id="3.40.50.12780">
    <property type="entry name" value="N-terminal domain of ligase-like"/>
    <property type="match status" value="1"/>
</dbReference>
<dbReference type="PROSITE" id="PS00455">
    <property type="entry name" value="AMP_BINDING"/>
    <property type="match status" value="1"/>
</dbReference>